<evidence type="ECO:0000313" key="8">
    <source>
        <dbReference type="RefSeq" id="XP_035880663.1"/>
    </source>
</evidence>
<keyword evidence="4" id="KW-0175">Coiled coil</keyword>
<feature type="region of interest" description="Disordered" evidence="6">
    <location>
        <begin position="1"/>
        <end position="67"/>
    </location>
</feature>
<feature type="compositionally biased region" description="Basic and acidic residues" evidence="6">
    <location>
        <begin position="398"/>
        <end position="416"/>
    </location>
</feature>
<feature type="compositionally biased region" description="Basic and acidic residues" evidence="6">
    <location>
        <begin position="49"/>
        <end position="67"/>
    </location>
</feature>
<feature type="compositionally biased region" description="Basic and acidic residues" evidence="6">
    <location>
        <begin position="514"/>
        <end position="631"/>
    </location>
</feature>
<evidence type="ECO:0000256" key="4">
    <source>
        <dbReference type="ARBA" id="ARBA00023054"/>
    </source>
</evidence>
<reference evidence="8" key="1">
    <citation type="submission" date="2025-08" db="UniProtKB">
        <authorList>
            <consortium name="RefSeq"/>
        </authorList>
    </citation>
    <scope>IDENTIFICATION</scope>
    <source>
        <tissue evidence="8">Muscle</tissue>
    </source>
</reference>
<keyword evidence="5" id="KW-0206">Cytoskeleton</keyword>
<feature type="compositionally biased region" description="Basic and acidic residues" evidence="6">
    <location>
        <begin position="1"/>
        <end position="20"/>
    </location>
</feature>
<comment type="subcellular location">
    <subcellularLocation>
        <location evidence="1">Cytoplasm</location>
        <location evidence="1">Cytoskeleton</location>
    </subcellularLocation>
</comment>
<name>A0A7E6DNF9_9CHIR</name>
<comment type="similarity">
    <text evidence="2">Belongs to the MAP7 family.</text>
</comment>
<feature type="region of interest" description="Disordered" evidence="6">
    <location>
        <begin position="476"/>
        <end position="631"/>
    </location>
</feature>
<dbReference type="RefSeq" id="XP_035880663.1">
    <property type="nucleotide sequence ID" value="XM_036024770.1"/>
</dbReference>
<sequence length="784" mass="87689">MEDTNKLDPPDSYKVQEKKTAASSRPHTAVSGQNSNHSGNKPDPPPVLRVDDRQRLARERREEREKQLAAREILWLEKEERARQHYEKHLEERRKKLEEQRLKEERRRAAVEEKRRQRLEEDKERHEAVVRRTMERSQKPRQRQNRWSWGGPLHGSPGIHSTGGFVESSFTFLDLAGLDHHCTALGGARTSDPDRRSVSTMNLSKHVDPVISKRLSSSSATLLNSPDRARRLQLSPWESSVVNRLLTPTHSFLARSKSTAALSGDTVIPICPRSASCSPINIMSYKAAHSRNPVDRTKFFVTPPDGSARRRTLHGTVAYKRERERENTPFHLTSGLRRTSSPSHPKARSPASSRLWLPSKSLPHLPGTPRPASSLPPGSVKAPPAQVRPLSPGNIRPVKKEARVEAERKDPEKEPQKVASEPSLKGKSPLVKVEEATVEEGTPGGLEAASAALAPAPVPAPTPASATAPAPVLAPVATPASTPVSTPVPVSVPSPTVTASASPKTSAGTTDPEEATRLLAEKRRLAREQREKEEREKREREELERQKREELAQKVAEERARREEESRRLEAEQAREREEQLRRQAEERAQREREEMERLQKQKEEEARAREEAERVRQEREKHFQREEQERLERKKRLEEIMKRTRRTEATDKKTVDQRNGDIAKGALAGGTAVSALPCMTSSPGDGEPGASPLAVTSHQSKVTVDSTPNLEKQPNENGISLQDENFEEIINLPIGSKASRLDVTNSENPEIPLKPILAFEDEGTLGPLPQVDGVQTQQTAEVI</sequence>
<gene>
    <name evidence="8" type="primary">MAP7</name>
</gene>
<feature type="region of interest" description="Disordered" evidence="6">
    <location>
        <begin position="129"/>
        <end position="154"/>
    </location>
</feature>
<keyword evidence="7" id="KW-1185">Reference proteome</keyword>
<proteinExistence type="inferred from homology"/>
<dbReference type="InterPro" id="IPR008604">
    <property type="entry name" value="MAP7_fam"/>
</dbReference>
<feature type="region of interest" description="Disordered" evidence="6">
    <location>
        <begin position="765"/>
        <end position="784"/>
    </location>
</feature>
<keyword evidence="3" id="KW-0963">Cytoplasm</keyword>
<evidence type="ECO:0000256" key="1">
    <source>
        <dbReference type="ARBA" id="ARBA00004245"/>
    </source>
</evidence>
<dbReference type="AlphaFoldDB" id="A0A7E6DNF9"/>
<dbReference type="GO" id="GO:0000226">
    <property type="term" value="P:microtubule cytoskeleton organization"/>
    <property type="evidence" value="ECO:0007669"/>
    <property type="project" value="InterPro"/>
</dbReference>
<dbReference type="PANTHER" id="PTHR15073:SF4">
    <property type="entry name" value="ENSCONSIN"/>
    <property type="match status" value="1"/>
</dbReference>
<feature type="region of interest" description="Disordered" evidence="6">
    <location>
        <begin position="320"/>
        <end position="450"/>
    </location>
</feature>
<protein>
    <submittedName>
        <fullName evidence="8">Ensconsin isoform X5</fullName>
    </submittedName>
</protein>
<feature type="compositionally biased region" description="Low complexity" evidence="6">
    <location>
        <begin position="476"/>
        <end position="507"/>
    </location>
</feature>
<feature type="compositionally biased region" description="Basic and acidic residues" evidence="6">
    <location>
        <begin position="643"/>
        <end position="662"/>
    </location>
</feature>
<evidence type="ECO:0000256" key="6">
    <source>
        <dbReference type="SAM" id="MobiDB-lite"/>
    </source>
</evidence>
<dbReference type="Pfam" id="PF05672">
    <property type="entry name" value="MAP7"/>
    <property type="match status" value="1"/>
</dbReference>
<dbReference type="Proteomes" id="UP000504628">
    <property type="component" value="Chromosome 4"/>
</dbReference>
<accession>A0A7E6DNF9</accession>
<dbReference type="PANTHER" id="PTHR15073">
    <property type="entry name" value="MICROTUBULE-ASSOCIATED PROTEIN"/>
    <property type="match status" value="1"/>
</dbReference>
<evidence type="ECO:0000256" key="3">
    <source>
        <dbReference type="ARBA" id="ARBA00022490"/>
    </source>
</evidence>
<organism evidence="7 8">
    <name type="scientific">Phyllostomus discolor</name>
    <name type="common">pale spear-nosed bat</name>
    <dbReference type="NCBI Taxonomy" id="89673"/>
    <lineage>
        <taxon>Eukaryota</taxon>
        <taxon>Metazoa</taxon>
        <taxon>Chordata</taxon>
        <taxon>Craniata</taxon>
        <taxon>Vertebrata</taxon>
        <taxon>Euteleostomi</taxon>
        <taxon>Mammalia</taxon>
        <taxon>Eutheria</taxon>
        <taxon>Laurasiatheria</taxon>
        <taxon>Chiroptera</taxon>
        <taxon>Yangochiroptera</taxon>
        <taxon>Phyllostomidae</taxon>
        <taxon>Phyllostominae</taxon>
        <taxon>Phyllostomus</taxon>
    </lineage>
</organism>
<evidence type="ECO:0000256" key="2">
    <source>
        <dbReference type="ARBA" id="ARBA00007525"/>
    </source>
</evidence>
<feature type="compositionally biased region" description="Polar residues" evidence="6">
    <location>
        <begin position="21"/>
        <end position="39"/>
    </location>
</feature>
<feature type="region of interest" description="Disordered" evidence="6">
    <location>
        <begin position="186"/>
        <end position="205"/>
    </location>
</feature>
<feature type="compositionally biased region" description="Basic and acidic residues" evidence="6">
    <location>
        <begin position="129"/>
        <end position="138"/>
    </location>
</feature>
<evidence type="ECO:0000313" key="7">
    <source>
        <dbReference type="Proteomes" id="UP000504628"/>
    </source>
</evidence>
<feature type="compositionally biased region" description="Polar residues" evidence="6">
    <location>
        <begin position="695"/>
        <end position="723"/>
    </location>
</feature>
<dbReference type="GeneID" id="114494285"/>
<dbReference type="CTD" id="9053"/>
<dbReference type="GO" id="GO:0015630">
    <property type="term" value="C:microtubule cytoskeleton"/>
    <property type="evidence" value="ECO:0007669"/>
    <property type="project" value="InterPro"/>
</dbReference>
<feature type="region of interest" description="Disordered" evidence="6">
    <location>
        <begin position="643"/>
        <end position="723"/>
    </location>
</feature>
<evidence type="ECO:0000256" key="5">
    <source>
        <dbReference type="ARBA" id="ARBA00023212"/>
    </source>
</evidence>
<dbReference type="InterPro" id="IPR051483">
    <property type="entry name" value="MAP7_domain-containing"/>
</dbReference>
<feature type="compositionally biased region" description="Polar residues" evidence="6">
    <location>
        <begin position="774"/>
        <end position="784"/>
    </location>
</feature>